<evidence type="ECO:0000256" key="1">
    <source>
        <dbReference type="SAM" id="MobiDB-lite"/>
    </source>
</evidence>
<accession>W2XCG5</accession>
<comment type="caution">
    <text evidence="3">The sequence shown here is derived from an EMBL/GenBank/DDBJ whole genome shotgun (WGS) entry which is preliminary data.</text>
</comment>
<dbReference type="PANTHER" id="PTHR21354">
    <property type="entry name" value="ZINC FINGER PROTEIN 511"/>
    <property type="match status" value="1"/>
</dbReference>
<dbReference type="OrthoDB" id="18440at2759"/>
<dbReference type="Proteomes" id="UP000018958">
    <property type="component" value="Unassembled WGS sequence"/>
</dbReference>
<reference evidence="3 4" key="1">
    <citation type="submission" date="2013-11" db="EMBL/GenBank/DDBJ databases">
        <title>The Genome Sequence of Phytophthora parasitica CJ01A1.</title>
        <authorList>
            <consortium name="The Broad Institute Genomics Platform"/>
            <person name="Russ C."/>
            <person name="Tyler B."/>
            <person name="Panabieres F."/>
            <person name="Shan W."/>
            <person name="Tripathy S."/>
            <person name="Grunwald N."/>
            <person name="Machado M."/>
            <person name="Johnson C.S."/>
            <person name="Walker B."/>
            <person name="Young S.K."/>
            <person name="Zeng Q."/>
            <person name="Gargeya S."/>
            <person name="Fitzgerald M."/>
            <person name="Haas B."/>
            <person name="Abouelleil A."/>
            <person name="Allen A.W."/>
            <person name="Alvarado L."/>
            <person name="Arachchi H.M."/>
            <person name="Berlin A.M."/>
            <person name="Chapman S.B."/>
            <person name="Gainer-Dewar J."/>
            <person name="Goldberg J."/>
            <person name="Griggs A."/>
            <person name="Gujja S."/>
            <person name="Hansen M."/>
            <person name="Howarth C."/>
            <person name="Imamovic A."/>
            <person name="Ireland A."/>
            <person name="Larimer J."/>
            <person name="McCowan C."/>
            <person name="Murphy C."/>
            <person name="Pearson M."/>
            <person name="Poon T.W."/>
            <person name="Priest M."/>
            <person name="Roberts A."/>
            <person name="Saif S."/>
            <person name="Shea T."/>
            <person name="Sisk P."/>
            <person name="Sykes S."/>
            <person name="Wortman J."/>
            <person name="Nusbaum C."/>
            <person name="Birren B."/>
        </authorList>
    </citation>
    <scope>NUCLEOTIDE SEQUENCE [LARGE SCALE GENOMIC DNA]</scope>
    <source>
        <strain evidence="3 4">CJ01A1</strain>
    </source>
</reference>
<dbReference type="Gene3D" id="3.30.160.60">
    <property type="entry name" value="Classic Zinc Finger"/>
    <property type="match status" value="1"/>
</dbReference>
<evidence type="ECO:0000313" key="4">
    <source>
        <dbReference type="Proteomes" id="UP000018958"/>
    </source>
</evidence>
<feature type="domain" description="C2H2-type" evidence="2">
    <location>
        <begin position="164"/>
        <end position="187"/>
    </location>
</feature>
<feature type="compositionally biased region" description="Basic residues" evidence="1">
    <location>
        <begin position="232"/>
        <end position="245"/>
    </location>
</feature>
<evidence type="ECO:0000259" key="2">
    <source>
        <dbReference type="PROSITE" id="PS00028"/>
    </source>
</evidence>
<dbReference type="AlphaFoldDB" id="W2XCG5"/>
<feature type="region of interest" description="Disordered" evidence="1">
    <location>
        <begin position="195"/>
        <end position="310"/>
    </location>
</feature>
<feature type="compositionally biased region" description="Basic and acidic residues" evidence="1">
    <location>
        <begin position="261"/>
        <end position="281"/>
    </location>
</feature>
<organism evidence="3 4">
    <name type="scientific">Phytophthora nicotianae CJ01A1</name>
    <dbReference type="NCBI Taxonomy" id="1317063"/>
    <lineage>
        <taxon>Eukaryota</taxon>
        <taxon>Sar</taxon>
        <taxon>Stramenopiles</taxon>
        <taxon>Oomycota</taxon>
        <taxon>Peronosporomycetes</taxon>
        <taxon>Peronosporales</taxon>
        <taxon>Peronosporaceae</taxon>
        <taxon>Phytophthora</taxon>
    </lineage>
</organism>
<dbReference type="InterPro" id="IPR039258">
    <property type="entry name" value="ZNF511"/>
</dbReference>
<dbReference type="InterPro" id="IPR013087">
    <property type="entry name" value="Znf_C2H2_type"/>
</dbReference>
<dbReference type="PANTHER" id="PTHR21354:SF0">
    <property type="entry name" value="ZINC FINGER PROTEIN 511"/>
    <property type="match status" value="1"/>
</dbReference>
<feature type="domain" description="C2H2-type" evidence="2">
    <location>
        <begin position="127"/>
        <end position="148"/>
    </location>
</feature>
<evidence type="ECO:0000313" key="3">
    <source>
        <dbReference type="EMBL" id="ETP20078.1"/>
    </source>
</evidence>
<gene>
    <name evidence="3" type="ORF">F441_06107</name>
</gene>
<name>W2XCG5_PHYNI</name>
<protein>
    <recommendedName>
        <fullName evidence="2">C2H2-type domain-containing protein</fullName>
    </recommendedName>
</protein>
<proteinExistence type="predicted"/>
<dbReference type="SMART" id="SM00355">
    <property type="entry name" value="ZnF_C2H2"/>
    <property type="match status" value="3"/>
</dbReference>
<sequence>MISWHFAGWKTFTNTANKEKKMEQVRELPNGKCVRRYSPEHPLFDAGTRLWATKYYQEPESMVQPEDTAGEAAHSEPITCRLANCSVSFKSTAAYEEHYDMYVYMSMGFLLETDFFVNTCRVHRNICRECSRSFLSLRLLDIHISETHDAFFKILSKKKPMYVCLVDGCPEIFRHDDKRTRHLIRVHQYPEAFSFHQKRKQRKGKSSKGAAGVKKSEGDEQPEVDGETIKKREARKRRRQQKKKKLSEQAKLRGSDMQVDEESKTDKTGEESNTEDAKSEVTDIEMADLEETMRELRIPKSIHFGRKRRT</sequence>
<feature type="compositionally biased region" description="Basic residues" evidence="1">
    <location>
        <begin position="196"/>
        <end position="206"/>
    </location>
</feature>
<dbReference type="EMBL" id="ANIX01001260">
    <property type="protein sequence ID" value="ETP20078.1"/>
    <property type="molecule type" value="Genomic_DNA"/>
</dbReference>
<dbReference type="PROSITE" id="PS00028">
    <property type="entry name" value="ZINC_FINGER_C2H2_1"/>
    <property type="match status" value="2"/>
</dbReference>